<comment type="caution">
    <text evidence="12">The sequence shown here is derived from an EMBL/GenBank/DDBJ whole genome shotgun (WGS) entry which is preliminary data.</text>
</comment>
<evidence type="ECO:0000256" key="4">
    <source>
        <dbReference type="ARBA" id="ARBA00022741"/>
    </source>
</evidence>
<dbReference type="SUPFAM" id="SSF56112">
    <property type="entry name" value="Protein kinase-like (PK-like)"/>
    <property type="match status" value="1"/>
</dbReference>
<keyword evidence="6" id="KW-0067">ATP-binding</keyword>
<evidence type="ECO:0000259" key="11">
    <source>
        <dbReference type="SMART" id="SM01331"/>
    </source>
</evidence>
<evidence type="ECO:0000256" key="7">
    <source>
        <dbReference type="ARBA" id="ARBA00047899"/>
    </source>
</evidence>
<evidence type="ECO:0000256" key="2">
    <source>
        <dbReference type="ARBA" id="ARBA00022527"/>
    </source>
</evidence>
<feature type="compositionally biased region" description="Acidic residues" evidence="9">
    <location>
        <begin position="257"/>
        <end position="267"/>
    </location>
</feature>
<dbReference type="AlphaFoldDB" id="A0A0W0GAK9"/>
<reference evidence="12 13" key="1">
    <citation type="submission" date="2015-12" db="EMBL/GenBank/DDBJ databases">
        <title>Draft genome sequence of Moniliophthora roreri, the causal agent of frosty pod rot of cacao.</title>
        <authorList>
            <person name="Aime M.C."/>
            <person name="Diaz-Valderrama J.R."/>
            <person name="Kijpornyongpan T."/>
            <person name="Phillips-Mora W."/>
        </authorList>
    </citation>
    <scope>NUCLEOTIDE SEQUENCE [LARGE SCALE GENOMIC DNA]</scope>
    <source>
        <strain evidence="12 13">MCA 2952</strain>
    </source>
</reference>
<keyword evidence="10" id="KW-0472">Membrane</keyword>
<feature type="region of interest" description="Disordered" evidence="9">
    <location>
        <begin position="212"/>
        <end position="295"/>
    </location>
</feature>
<dbReference type="PANTHER" id="PTHR24419">
    <property type="entry name" value="INTERLEUKIN-1 RECEPTOR-ASSOCIATED KINASE"/>
    <property type="match status" value="1"/>
</dbReference>
<keyword evidence="2" id="KW-0723">Serine/threonine-protein kinase</keyword>
<dbReference type="Pfam" id="PF12330">
    <property type="entry name" value="Haspin_kinase"/>
    <property type="match status" value="1"/>
</dbReference>
<dbReference type="GO" id="GO:0005524">
    <property type="term" value="F:ATP binding"/>
    <property type="evidence" value="ECO:0007669"/>
    <property type="project" value="UniProtKB-KW"/>
</dbReference>
<dbReference type="PANTHER" id="PTHR24419:SF18">
    <property type="entry name" value="SERINE_THREONINE-PROTEIN KINASE HASPIN"/>
    <property type="match status" value="1"/>
</dbReference>
<feature type="compositionally biased region" description="Acidic residues" evidence="9">
    <location>
        <begin position="225"/>
        <end position="235"/>
    </location>
</feature>
<dbReference type="SMART" id="SM01331">
    <property type="entry name" value="DUF3635"/>
    <property type="match status" value="1"/>
</dbReference>
<evidence type="ECO:0000256" key="8">
    <source>
        <dbReference type="ARBA" id="ARBA00048679"/>
    </source>
</evidence>
<comment type="catalytic activity">
    <reaction evidence="7">
        <text>L-threonyl-[protein] + ATP = O-phospho-L-threonyl-[protein] + ADP + H(+)</text>
        <dbReference type="Rhea" id="RHEA:46608"/>
        <dbReference type="Rhea" id="RHEA-COMP:11060"/>
        <dbReference type="Rhea" id="RHEA-COMP:11605"/>
        <dbReference type="ChEBI" id="CHEBI:15378"/>
        <dbReference type="ChEBI" id="CHEBI:30013"/>
        <dbReference type="ChEBI" id="CHEBI:30616"/>
        <dbReference type="ChEBI" id="CHEBI:61977"/>
        <dbReference type="ChEBI" id="CHEBI:456216"/>
        <dbReference type="EC" id="2.7.11.1"/>
    </reaction>
</comment>
<evidence type="ECO:0000256" key="9">
    <source>
        <dbReference type="SAM" id="MobiDB-lite"/>
    </source>
</evidence>
<dbReference type="Proteomes" id="UP000054988">
    <property type="component" value="Unassembled WGS sequence"/>
</dbReference>
<feature type="region of interest" description="Disordered" evidence="9">
    <location>
        <begin position="337"/>
        <end position="361"/>
    </location>
</feature>
<evidence type="ECO:0000256" key="10">
    <source>
        <dbReference type="SAM" id="Phobius"/>
    </source>
</evidence>
<keyword evidence="10" id="KW-0812">Transmembrane</keyword>
<keyword evidence="4" id="KW-0547">Nucleotide-binding</keyword>
<gene>
    <name evidence="12" type="ORF">WG66_1788</name>
</gene>
<dbReference type="eggNOG" id="KOG2464">
    <property type="taxonomic scope" value="Eukaryota"/>
</dbReference>
<evidence type="ECO:0000256" key="6">
    <source>
        <dbReference type="ARBA" id="ARBA00022840"/>
    </source>
</evidence>
<feature type="transmembrane region" description="Helical" evidence="10">
    <location>
        <begin position="12"/>
        <end position="39"/>
    </location>
</feature>
<feature type="domain" description="Serine/threonine-protein kinase haspin C-terminal" evidence="11">
    <location>
        <begin position="672"/>
        <end position="751"/>
    </location>
</feature>
<dbReference type="EMBL" id="LATX01000656">
    <property type="protein sequence ID" value="KTB45609.1"/>
    <property type="molecule type" value="Genomic_DNA"/>
</dbReference>
<dbReference type="InterPro" id="IPR024604">
    <property type="entry name" value="GSG2_C"/>
</dbReference>
<dbReference type="InterPro" id="IPR011009">
    <property type="entry name" value="Kinase-like_dom_sf"/>
</dbReference>
<dbReference type="Gene3D" id="1.10.510.10">
    <property type="entry name" value="Transferase(Phosphotransferase) domain 1"/>
    <property type="match status" value="1"/>
</dbReference>
<dbReference type="EC" id="2.7.11.1" evidence="1"/>
<keyword evidence="3" id="KW-0808">Transferase</keyword>
<keyword evidence="10" id="KW-1133">Transmembrane helix</keyword>
<dbReference type="GO" id="GO:0072354">
    <property type="term" value="F:histone H3T3 kinase activity"/>
    <property type="evidence" value="ECO:0007669"/>
    <property type="project" value="TreeGrafter"/>
</dbReference>
<dbReference type="GO" id="GO:0000278">
    <property type="term" value="P:mitotic cell cycle"/>
    <property type="evidence" value="ECO:0007669"/>
    <property type="project" value="TreeGrafter"/>
</dbReference>
<feature type="region of interest" description="Disordered" evidence="9">
    <location>
        <begin position="147"/>
        <end position="190"/>
    </location>
</feature>
<evidence type="ECO:0000256" key="1">
    <source>
        <dbReference type="ARBA" id="ARBA00012513"/>
    </source>
</evidence>
<protein>
    <recommendedName>
        <fullName evidence="1">non-specific serine/threonine protein kinase</fullName>
        <ecNumber evidence="1">2.7.11.1</ecNumber>
    </recommendedName>
</protein>
<dbReference type="Gene3D" id="3.30.200.20">
    <property type="entry name" value="Phosphorylase Kinase, domain 1"/>
    <property type="match status" value="1"/>
</dbReference>
<dbReference type="GO" id="GO:0005737">
    <property type="term" value="C:cytoplasm"/>
    <property type="evidence" value="ECO:0007669"/>
    <property type="project" value="TreeGrafter"/>
</dbReference>
<evidence type="ECO:0000313" key="12">
    <source>
        <dbReference type="EMBL" id="KTB45609.1"/>
    </source>
</evidence>
<accession>A0A0W0GAK9</accession>
<sequence length="815" mass="90653">MLFALAYHEHLILLIFSTISIFLFLSVGFAVGVAVFWLYGSNLGGMLGTRTKQVNTYGRRGQRIVNVTEDGAVIRTRRPREPSIFDDMPPTQLAPVVSKMKNRENMAKKSKVMSPKGIKKKHSPLRIKAMSKVIAHSTLSQTSPAVKNIENTPSRTPLAVVPPNLPRSPAVSGAKISKRPRVPSTLGTPVSRTNTFVDTDIILLDEDGHTLSHERRVSASKGDVAAEEQYSDSESEAPKLRSPTKLRKRAAPVIILSDDDSSEDDEPTISPVKPPISTSTKSVPPSQPHRKTPSKAYKVRVEVVIPPPPSPLAKLIKDEPPIPIQYKDTLSPIVKPRQLTPLRPGRTQTLFTPPSPPSPLSDSELDIDLDLSGLNLGSSLREEAIPVFPEYLRPLLEECQQDKCGLHEFSAFIETFPYDNVVRSSSHSNASLHDLKFRKVGEASYSEVFGIGDVVLKVIPIRDETDASITATEEDGPFPSDAKDVLKEMIVTRAMGDVDDRFVKLLKTYVVRGRYPQVLLELWDEYLEENGSESVRPDTFGVSQVYAIIALPNGGPDLEAYKFTNASKTGWRQASSIFWQVTKALARAEQLVSFEHRDLHWGQILIKNLPVPQVMPMQEQRLNNVVRVRAEKTYMDDPLNGVQVTIIDLGLARMDAGDGSGGEMIHWTPFDDEVFEGEGDYQFDIYRMMREQHRSQWKSFNPLTNVMWLHYLLVKLLQSKRLKLPAAPRKGQAATHSTSQFTEKECYECLVDLEQWLQECVTKATSRAKAAAKAAGKKKSSKAPMMQATSGLSPLCAGEIVEYGIKKSWIAARTT</sequence>
<proteinExistence type="predicted"/>
<comment type="catalytic activity">
    <reaction evidence="8">
        <text>L-seryl-[protein] + ATP = O-phospho-L-seryl-[protein] + ADP + H(+)</text>
        <dbReference type="Rhea" id="RHEA:17989"/>
        <dbReference type="Rhea" id="RHEA-COMP:9863"/>
        <dbReference type="Rhea" id="RHEA-COMP:11604"/>
        <dbReference type="ChEBI" id="CHEBI:15378"/>
        <dbReference type="ChEBI" id="CHEBI:29999"/>
        <dbReference type="ChEBI" id="CHEBI:30616"/>
        <dbReference type="ChEBI" id="CHEBI:83421"/>
        <dbReference type="ChEBI" id="CHEBI:456216"/>
        <dbReference type="EC" id="2.7.11.1"/>
    </reaction>
</comment>
<evidence type="ECO:0000256" key="3">
    <source>
        <dbReference type="ARBA" id="ARBA00022679"/>
    </source>
</evidence>
<organism evidence="12 13">
    <name type="scientific">Moniliophthora roreri</name>
    <name type="common">Frosty pod rot fungus</name>
    <name type="synonym">Monilia roreri</name>
    <dbReference type="NCBI Taxonomy" id="221103"/>
    <lineage>
        <taxon>Eukaryota</taxon>
        <taxon>Fungi</taxon>
        <taxon>Dikarya</taxon>
        <taxon>Basidiomycota</taxon>
        <taxon>Agaricomycotina</taxon>
        <taxon>Agaricomycetes</taxon>
        <taxon>Agaricomycetidae</taxon>
        <taxon>Agaricales</taxon>
        <taxon>Marasmiineae</taxon>
        <taxon>Marasmiaceae</taxon>
        <taxon>Moniliophthora</taxon>
    </lineage>
</organism>
<dbReference type="GO" id="GO:0035556">
    <property type="term" value="P:intracellular signal transduction"/>
    <property type="evidence" value="ECO:0007669"/>
    <property type="project" value="TreeGrafter"/>
</dbReference>
<keyword evidence="5" id="KW-0418">Kinase</keyword>
<name>A0A0W0GAK9_MONRR</name>
<evidence type="ECO:0000313" key="13">
    <source>
        <dbReference type="Proteomes" id="UP000054988"/>
    </source>
</evidence>
<evidence type="ECO:0000256" key="5">
    <source>
        <dbReference type="ARBA" id="ARBA00022777"/>
    </source>
</evidence>
<dbReference type="GO" id="GO:0005634">
    <property type="term" value="C:nucleus"/>
    <property type="evidence" value="ECO:0007669"/>
    <property type="project" value="TreeGrafter"/>
</dbReference>